<comment type="caution">
    <text evidence="7">Lacks conserved residue(s) required for the propagation of feature annotation.</text>
</comment>
<dbReference type="PRINTS" id="PR00895">
    <property type="entry name" value="PENTAXIN"/>
</dbReference>
<dbReference type="Gene3D" id="4.10.400.10">
    <property type="entry name" value="Low-density Lipoprotein Receptor"/>
    <property type="match status" value="1"/>
</dbReference>
<dbReference type="GO" id="GO:0004888">
    <property type="term" value="F:transmembrane signaling receptor activity"/>
    <property type="evidence" value="ECO:0007669"/>
    <property type="project" value="InterPro"/>
</dbReference>
<dbReference type="InterPro" id="IPR036055">
    <property type="entry name" value="LDL_receptor-like_sf"/>
</dbReference>
<dbReference type="InterPro" id="IPR036719">
    <property type="entry name" value="Neuro-gated_channel_TM_sf"/>
</dbReference>
<dbReference type="PROSITE" id="PS00236">
    <property type="entry name" value="NEUROTR_ION_CHANNEL"/>
    <property type="match status" value="1"/>
</dbReference>
<evidence type="ECO:0000256" key="4">
    <source>
        <dbReference type="ARBA" id="ARBA00023136"/>
    </source>
</evidence>
<feature type="transmembrane region" description="Helical" evidence="8">
    <location>
        <begin position="740"/>
        <end position="762"/>
    </location>
</feature>
<dbReference type="PROSITE" id="PS51828">
    <property type="entry name" value="PTX_2"/>
    <property type="match status" value="1"/>
</dbReference>
<evidence type="ECO:0000256" key="2">
    <source>
        <dbReference type="ARBA" id="ARBA00022692"/>
    </source>
</evidence>
<dbReference type="GO" id="GO:0016020">
    <property type="term" value="C:membrane"/>
    <property type="evidence" value="ECO:0007669"/>
    <property type="project" value="UniProtKB-SubCell"/>
</dbReference>
<dbReference type="AlphaFoldDB" id="A0A8B7NZ81"/>
<evidence type="ECO:0000256" key="7">
    <source>
        <dbReference type="PROSITE-ProRule" id="PRU01172"/>
    </source>
</evidence>
<dbReference type="SMART" id="SM00192">
    <property type="entry name" value="LDLa"/>
    <property type="match status" value="1"/>
</dbReference>
<dbReference type="OrthoDB" id="19606at2759"/>
<dbReference type="SUPFAM" id="SSF90112">
    <property type="entry name" value="Neurotransmitter-gated ion-channel transmembrane pore"/>
    <property type="match status" value="1"/>
</dbReference>
<gene>
    <name evidence="12" type="primary">LOC108675567</name>
</gene>
<evidence type="ECO:0000256" key="5">
    <source>
        <dbReference type="ARBA" id="ARBA00023157"/>
    </source>
</evidence>
<evidence type="ECO:0000256" key="8">
    <source>
        <dbReference type="SAM" id="Phobius"/>
    </source>
</evidence>
<evidence type="ECO:0000313" key="12">
    <source>
        <dbReference type="RefSeq" id="XP_018019078.2"/>
    </source>
</evidence>
<reference evidence="12" key="1">
    <citation type="submission" date="2025-08" db="UniProtKB">
        <authorList>
            <consortium name="RefSeq"/>
        </authorList>
    </citation>
    <scope>IDENTIFICATION</scope>
    <source>
        <tissue evidence="12">Whole organism</tissue>
    </source>
</reference>
<dbReference type="InterPro" id="IPR002172">
    <property type="entry name" value="LDrepeatLR_classA_rpt"/>
</dbReference>
<dbReference type="InterPro" id="IPR036734">
    <property type="entry name" value="Neur_chan_lig-bd_sf"/>
</dbReference>
<feature type="disulfide bond" evidence="6">
    <location>
        <begin position="480"/>
        <end position="498"/>
    </location>
</feature>
<dbReference type="InterPro" id="IPR018000">
    <property type="entry name" value="Neurotransmitter_ion_chnl_CS"/>
</dbReference>
<feature type="domain" description="Pentraxin (PTX)" evidence="10">
    <location>
        <begin position="21"/>
        <end position="236"/>
    </location>
</feature>
<dbReference type="InterPro" id="IPR038050">
    <property type="entry name" value="Neuro_actylchol_rec"/>
</dbReference>
<keyword evidence="3 8" id="KW-1133">Transmembrane helix</keyword>
<evidence type="ECO:0000256" key="3">
    <source>
        <dbReference type="ARBA" id="ARBA00022989"/>
    </source>
</evidence>
<evidence type="ECO:0000256" key="6">
    <source>
        <dbReference type="PROSITE-ProRule" id="PRU00124"/>
    </source>
</evidence>
<dbReference type="SUPFAM" id="SSF49899">
    <property type="entry name" value="Concanavalin A-like lectins/glucanases"/>
    <property type="match status" value="1"/>
</dbReference>
<dbReference type="SUPFAM" id="SSF63712">
    <property type="entry name" value="Nicotinic receptor ligand binding domain-like"/>
    <property type="match status" value="1"/>
</dbReference>
<evidence type="ECO:0000256" key="1">
    <source>
        <dbReference type="ARBA" id="ARBA00004141"/>
    </source>
</evidence>
<dbReference type="CDD" id="cd00112">
    <property type="entry name" value="LDLa"/>
    <property type="match status" value="1"/>
</dbReference>
<keyword evidence="4 8" id="KW-0472">Membrane</keyword>
<sequence length="833" mass="94710">MIALAAISLALLPAASSYLAPRAWFQKDRIATTRSALVYSGPDVPDMVELTACARIMATQGRALFPVISYATNDFDNELLIIFRYGQQTMKFNCCDGNATVEFPFKFYLYKWYSFCLTVHLWNATYELWHNGEIKSGFLNVDPRSNRSAIIMRGRGTLMVGQEQDVQGGGFNEEQSMQGYISDLRLFSRAVDSEVSRNYSNCVDSKMPYVAYLDMNSSFTVTDVELDLMEVNSKRCFNSQAYDVVFPELRTFREALNLCSSIGGIMTLPQDEIQNQNLLQLAFRYSDICPTSKTDFLWIRAHHLHKTQSVVDFMTGEILKYNKVVDSKIALEYTEDTCGTFNGDPQDMEMWLGTWQTSDCVEPRCTVCRFEQPTMLTLRGLCEKSYFDKMYFVSTDDQGRVEYVGQYYSTIQLKSDDPRTILGHWQLTRLDQPRVYATMAREFFGHSPTGLNKWNVENDICSGKEIELKLTVCKSGEFTCKYGTCTSMRQRCDAKHDCPDGSDEMDCDSVIFPANYIDNEAPKSQGQHMAGSSILQMDFHITILTIKHVSLQTFQLTVELMTSFQWCDSRLNYRNLKGDGRLTKLDDAIEQYGLSRKVWLPGVNFYGAESAASDVTRRAQELFIVRRSEPMARSLESVFEDNIFDGEDNPLLLNAAFTVSSSCSFDFFAFPFDTQKCSLMIAPSVSPVNLSAAEGGVIFKGSPRLLEYSVQKISVNVTEKPSEDGSSSVIEVSMILENLVTYHIISTFAPTLILLIIGYLSFHFPLDDFNDRVMVTLTTLLVEAQFFTQVSQTMPRTAYLRLVDVWFLFCITMPLPHHRRSRHHQLLLRGTLM</sequence>
<dbReference type="Gene3D" id="2.70.170.10">
    <property type="entry name" value="Neurotransmitter-gated ion-channel ligand-binding domain"/>
    <property type="match status" value="1"/>
</dbReference>
<keyword evidence="11" id="KW-1185">Reference proteome</keyword>
<feature type="signal peptide" evidence="9">
    <location>
        <begin position="1"/>
        <end position="17"/>
    </location>
</feature>
<dbReference type="PROSITE" id="PS50068">
    <property type="entry name" value="LDLRA_2"/>
    <property type="match status" value="1"/>
</dbReference>
<protein>
    <submittedName>
        <fullName evidence="12">Uncharacterized protein LOC108675567</fullName>
    </submittedName>
</protein>
<evidence type="ECO:0000259" key="10">
    <source>
        <dbReference type="PROSITE" id="PS51828"/>
    </source>
</evidence>
<comment type="subcellular location">
    <subcellularLocation>
        <location evidence="1">Membrane</location>
        <topology evidence="1">Multi-pass membrane protein</topology>
    </subcellularLocation>
</comment>
<keyword evidence="2 8" id="KW-0812">Transmembrane</keyword>
<name>A0A8B7NZ81_HYAAZ</name>
<feature type="chain" id="PRO_5037057584" evidence="9">
    <location>
        <begin position="18"/>
        <end position="833"/>
    </location>
</feature>
<dbReference type="Gene3D" id="1.20.58.390">
    <property type="entry name" value="Neurotransmitter-gated ion-channel transmembrane domain"/>
    <property type="match status" value="1"/>
</dbReference>
<dbReference type="PANTHER" id="PTHR18945">
    <property type="entry name" value="NEUROTRANSMITTER GATED ION CHANNEL"/>
    <property type="match status" value="1"/>
</dbReference>
<dbReference type="OMA" id="ACARIMA"/>
<dbReference type="Pfam" id="PF00057">
    <property type="entry name" value="Ldl_recept_a"/>
    <property type="match status" value="1"/>
</dbReference>
<dbReference type="Pfam" id="PF02931">
    <property type="entry name" value="Neur_chan_LBD"/>
    <property type="match status" value="1"/>
</dbReference>
<evidence type="ECO:0000313" key="11">
    <source>
        <dbReference type="Proteomes" id="UP000694843"/>
    </source>
</evidence>
<dbReference type="InterPro" id="IPR013320">
    <property type="entry name" value="ConA-like_dom_sf"/>
</dbReference>
<feature type="disulfide bond" evidence="6">
    <location>
        <begin position="473"/>
        <end position="485"/>
    </location>
</feature>
<dbReference type="RefSeq" id="XP_018019078.2">
    <property type="nucleotide sequence ID" value="XM_018163589.2"/>
</dbReference>
<keyword evidence="9" id="KW-0732">Signal</keyword>
<dbReference type="Proteomes" id="UP000694843">
    <property type="component" value="Unplaced"/>
</dbReference>
<dbReference type="KEGG" id="hazt:108675567"/>
<dbReference type="GeneID" id="108675567"/>
<organism evidence="11 12">
    <name type="scientific">Hyalella azteca</name>
    <name type="common">Amphipod</name>
    <dbReference type="NCBI Taxonomy" id="294128"/>
    <lineage>
        <taxon>Eukaryota</taxon>
        <taxon>Metazoa</taxon>
        <taxon>Ecdysozoa</taxon>
        <taxon>Arthropoda</taxon>
        <taxon>Crustacea</taxon>
        <taxon>Multicrustacea</taxon>
        <taxon>Malacostraca</taxon>
        <taxon>Eumalacostraca</taxon>
        <taxon>Peracarida</taxon>
        <taxon>Amphipoda</taxon>
        <taxon>Senticaudata</taxon>
        <taxon>Talitrida</taxon>
        <taxon>Talitroidea</taxon>
        <taxon>Hyalellidae</taxon>
        <taxon>Hyalella</taxon>
    </lineage>
</organism>
<dbReference type="InterPro" id="IPR001759">
    <property type="entry name" value="PTX_dom"/>
</dbReference>
<dbReference type="InterPro" id="IPR016186">
    <property type="entry name" value="C-type_lectin-like/link_sf"/>
</dbReference>
<accession>A0A8B7NZ81</accession>
<feature type="disulfide bond" evidence="6">
    <location>
        <begin position="492"/>
        <end position="507"/>
    </location>
</feature>
<dbReference type="InterPro" id="IPR006202">
    <property type="entry name" value="Neur_chan_lig-bd"/>
</dbReference>
<evidence type="ECO:0000256" key="9">
    <source>
        <dbReference type="SAM" id="SignalP"/>
    </source>
</evidence>
<keyword evidence="5 6" id="KW-1015">Disulfide bond</keyword>
<dbReference type="GO" id="GO:0005230">
    <property type="term" value="F:extracellular ligand-gated monoatomic ion channel activity"/>
    <property type="evidence" value="ECO:0007669"/>
    <property type="project" value="InterPro"/>
</dbReference>
<dbReference type="InterPro" id="IPR016187">
    <property type="entry name" value="CTDL_fold"/>
</dbReference>
<dbReference type="CDD" id="cd00037">
    <property type="entry name" value="CLECT"/>
    <property type="match status" value="1"/>
</dbReference>
<dbReference type="Gene3D" id="3.10.100.10">
    <property type="entry name" value="Mannose-Binding Protein A, subunit A"/>
    <property type="match status" value="1"/>
</dbReference>
<dbReference type="SUPFAM" id="SSF57424">
    <property type="entry name" value="LDL receptor-like module"/>
    <property type="match status" value="1"/>
</dbReference>
<dbReference type="InterPro" id="IPR006201">
    <property type="entry name" value="Neur_channel"/>
</dbReference>
<dbReference type="SUPFAM" id="SSF56436">
    <property type="entry name" value="C-type lectin-like"/>
    <property type="match status" value="1"/>
</dbReference>
<dbReference type="Pfam" id="PF00354">
    <property type="entry name" value="Pentaxin"/>
    <property type="match status" value="1"/>
</dbReference>
<dbReference type="Gene3D" id="2.60.120.200">
    <property type="match status" value="1"/>
</dbReference>
<proteinExistence type="predicted"/>
<dbReference type="SMART" id="SM00159">
    <property type="entry name" value="PTX"/>
    <property type="match status" value="1"/>
</dbReference>